<gene>
    <name evidence="1" type="ORF">S06H3_48220</name>
</gene>
<comment type="caution">
    <text evidence="1">The sequence shown here is derived from an EMBL/GenBank/DDBJ whole genome shotgun (WGS) entry which is preliminary data.</text>
</comment>
<accession>X1PD09</accession>
<dbReference type="AlphaFoldDB" id="X1PD09"/>
<name>X1PD09_9ZZZZ</name>
<dbReference type="EMBL" id="BARV01030353">
    <property type="protein sequence ID" value="GAI40356.1"/>
    <property type="molecule type" value="Genomic_DNA"/>
</dbReference>
<organism evidence="1">
    <name type="scientific">marine sediment metagenome</name>
    <dbReference type="NCBI Taxonomy" id="412755"/>
    <lineage>
        <taxon>unclassified sequences</taxon>
        <taxon>metagenomes</taxon>
        <taxon>ecological metagenomes</taxon>
    </lineage>
</organism>
<reference evidence="1" key="1">
    <citation type="journal article" date="2014" name="Front. Microbiol.">
        <title>High frequency of phylogenetically diverse reductive dehalogenase-homologous genes in deep subseafloor sedimentary metagenomes.</title>
        <authorList>
            <person name="Kawai M."/>
            <person name="Futagami T."/>
            <person name="Toyoda A."/>
            <person name="Takaki Y."/>
            <person name="Nishi S."/>
            <person name="Hori S."/>
            <person name="Arai W."/>
            <person name="Tsubouchi T."/>
            <person name="Morono Y."/>
            <person name="Uchiyama I."/>
            <person name="Ito T."/>
            <person name="Fujiyama A."/>
            <person name="Inagaki F."/>
            <person name="Takami H."/>
        </authorList>
    </citation>
    <scope>NUCLEOTIDE SEQUENCE</scope>
    <source>
        <strain evidence="1">Expedition CK06-06</strain>
    </source>
</reference>
<evidence type="ECO:0000313" key="1">
    <source>
        <dbReference type="EMBL" id="GAI40356.1"/>
    </source>
</evidence>
<feature type="non-terminal residue" evidence="1">
    <location>
        <position position="1"/>
    </location>
</feature>
<protein>
    <submittedName>
        <fullName evidence="1">Uncharacterized protein</fullName>
    </submittedName>
</protein>
<proteinExistence type="predicted"/>
<sequence length="214" mass="23207">SPLREFKGADELALTNLLGRYIQVVFDWQTHDAWVEAHTGTGYVTWGLMHTIVGTGATINSIGKTYTTAMGVGHWLHPGRSAADAWSFDSYINGLTNSLVWLGYFVNVTPADTDRHVGWKIIDGQIWATNSDGVAQTITDTGLNVAAAFAGKRLLIIAGATDIKFYANLALVATHTTNLPGGGTLRNMMYITNTIAADRVVRVYFATCAMSSQY</sequence>